<dbReference type="EMBL" id="SDPW01000001">
    <property type="protein sequence ID" value="RXZ53695.1"/>
    <property type="molecule type" value="Genomic_DNA"/>
</dbReference>
<gene>
    <name evidence="3" type="ORF">ET524_03700</name>
</gene>
<name>A0A4Q2JXA9_9ACTN</name>
<dbReference type="PANTHER" id="PTHR12835">
    <property type="entry name" value="BIOTIN PROTEIN LIGASE"/>
    <property type="match status" value="1"/>
</dbReference>
<dbReference type="Proteomes" id="UP000293345">
    <property type="component" value="Unassembled WGS sequence"/>
</dbReference>
<dbReference type="CDD" id="cd16442">
    <property type="entry name" value="BPL"/>
    <property type="match status" value="1"/>
</dbReference>
<dbReference type="EC" id="6.3.4.15" evidence="3"/>
<evidence type="ECO:0000313" key="4">
    <source>
        <dbReference type="Proteomes" id="UP000293345"/>
    </source>
</evidence>
<dbReference type="OrthoDB" id="9807064at2"/>
<dbReference type="Pfam" id="PF03099">
    <property type="entry name" value="BPL_LplA_LipB"/>
    <property type="match status" value="1"/>
</dbReference>
<dbReference type="GO" id="GO:0005737">
    <property type="term" value="C:cytoplasm"/>
    <property type="evidence" value="ECO:0007669"/>
    <property type="project" value="TreeGrafter"/>
</dbReference>
<evidence type="ECO:0000256" key="1">
    <source>
        <dbReference type="ARBA" id="ARBA00022598"/>
    </source>
</evidence>
<feature type="domain" description="BPL/LPL catalytic" evidence="2">
    <location>
        <begin position="9"/>
        <end position="107"/>
    </location>
</feature>
<dbReference type="SUPFAM" id="SSF55681">
    <property type="entry name" value="Class II aaRS and biotin synthetases"/>
    <property type="match status" value="1"/>
</dbReference>
<keyword evidence="4" id="KW-1185">Reference proteome</keyword>
<dbReference type="InterPro" id="IPR004408">
    <property type="entry name" value="Biotin_CoA_COase_ligase"/>
</dbReference>
<comment type="caution">
    <text evidence="3">The sequence shown here is derived from an EMBL/GenBank/DDBJ whole genome shotgun (WGS) entry which is preliminary data.</text>
</comment>
<evidence type="ECO:0000313" key="3">
    <source>
        <dbReference type="EMBL" id="RXZ53695.1"/>
    </source>
</evidence>
<dbReference type="InterPro" id="IPR004143">
    <property type="entry name" value="BPL_LPL_catalytic"/>
</dbReference>
<reference evidence="3 4" key="1">
    <citation type="submission" date="2019-01" db="EMBL/GenBank/DDBJ databases">
        <title>Senegalimassilia sp. nov. KGMB04484 isolated human feces.</title>
        <authorList>
            <person name="Han K.-I."/>
            <person name="Kim J.-S."/>
            <person name="Lee K.C."/>
            <person name="Suh M.K."/>
            <person name="Eom M.K."/>
            <person name="Lee J.H."/>
            <person name="Park S.-H."/>
            <person name="Kang S.W."/>
            <person name="Park J.-E."/>
            <person name="Oh B.S."/>
            <person name="Yu S.Y."/>
            <person name="Choi S.-H."/>
            <person name="Lee D.H."/>
            <person name="Yoon H."/>
            <person name="Kim B.-Y."/>
            <person name="Lee J.H."/>
            <person name="Lee J.-S."/>
        </authorList>
    </citation>
    <scope>NUCLEOTIDE SEQUENCE [LARGE SCALE GENOMIC DNA]</scope>
    <source>
        <strain evidence="3 4">KGMB04484</strain>
    </source>
</reference>
<dbReference type="GO" id="GO:0004077">
    <property type="term" value="F:biotin--[biotin carboxyl-carrier protein] ligase activity"/>
    <property type="evidence" value="ECO:0007669"/>
    <property type="project" value="UniProtKB-EC"/>
</dbReference>
<dbReference type="NCBIfam" id="TIGR00121">
    <property type="entry name" value="birA_ligase"/>
    <property type="match status" value="1"/>
</dbReference>
<dbReference type="Gene3D" id="3.30.930.10">
    <property type="entry name" value="Bira Bifunctional Protein, Domain 2"/>
    <property type="match status" value="1"/>
</dbReference>
<dbReference type="PANTHER" id="PTHR12835:SF5">
    <property type="entry name" value="BIOTIN--PROTEIN LIGASE"/>
    <property type="match status" value="1"/>
</dbReference>
<dbReference type="RefSeq" id="WP_129423389.1">
    <property type="nucleotide sequence ID" value="NZ_SDPW01000001.1"/>
</dbReference>
<evidence type="ECO:0000259" key="2">
    <source>
        <dbReference type="Pfam" id="PF03099"/>
    </source>
</evidence>
<protein>
    <submittedName>
        <fullName evidence="3">Biotin--[acetyl-CoA-carboxylase] ligase</fullName>
        <ecNumber evidence="3">6.3.4.15</ecNumber>
    </submittedName>
</protein>
<sequence>MQFCVQSLESVSSTNDVIKQAIEAGEPEGLAVRALRQTAGYGRQGRAWESPIGGLYQSFLLRPDVPFAQLPTLSLLVGLAVRRAVASLVPALADRAQVKWPNDLVVAWEVLAMSAVVEDDAAVGGGATAVAAEDACEASIAPAAQVGEADAAASAAGTASAPRPFLKLGGISTEVHAKALCVGVGINVARPDGQLHDAPAGKNIPVYLDELGFCEGPVKQRIAAVSEALCDQLAQLYPRWCAEGFAPFQAEFDHHAALTGRFVRMEDLSGNALAAGTVVRTAADGRLVLRAADGSEIFANSGEAHIRS</sequence>
<dbReference type="InterPro" id="IPR045864">
    <property type="entry name" value="aa-tRNA-synth_II/BPL/LPL"/>
</dbReference>
<proteinExistence type="predicted"/>
<keyword evidence="1 3" id="KW-0436">Ligase</keyword>
<accession>A0A4Q2JXA9</accession>
<dbReference type="AlphaFoldDB" id="A0A4Q2JXA9"/>
<organism evidence="3 4">
    <name type="scientific">Senegalimassilia faecalis</name>
    <dbReference type="NCBI Taxonomy" id="2509433"/>
    <lineage>
        <taxon>Bacteria</taxon>
        <taxon>Bacillati</taxon>
        <taxon>Actinomycetota</taxon>
        <taxon>Coriobacteriia</taxon>
        <taxon>Coriobacteriales</taxon>
        <taxon>Coriobacteriaceae</taxon>
        <taxon>Senegalimassilia</taxon>
    </lineage>
</organism>